<dbReference type="Proteomes" id="UP000801492">
    <property type="component" value="Unassembled WGS sequence"/>
</dbReference>
<dbReference type="AlphaFoldDB" id="A0A8K0CNF8"/>
<name>A0A8K0CNF8_IGNLU</name>
<evidence type="ECO:0000256" key="1">
    <source>
        <dbReference type="SAM" id="Coils"/>
    </source>
</evidence>
<reference evidence="2" key="1">
    <citation type="submission" date="2019-08" db="EMBL/GenBank/DDBJ databases">
        <title>The genome of the North American firefly Photinus pyralis.</title>
        <authorList>
            <consortium name="Photinus pyralis genome working group"/>
            <person name="Fallon T.R."/>
            <person name="Sander Lower S.E."/>
            <person name="Weng J.-K."/>
        </authorList>
    </citation>
    <scope>NUCLEOTIDE SEQUENCE</scope>
    <source>
        <strain evidence="2">TRF0915ILg1</strain>
        <tissue evidence="2">Whole body</tissue>
    </source>
</reference>
<dbReference type="OrthoDB" id="6775022at2759"/>
<keyword evidence="1" id="KW-0175">Coiled coil</keyword>
<comment type="caution">
    <text evidence="2">The sequence shown here is derived from an EMBL/GenBank/DDBJ whole genome shotgun (WGS) entry which is preliminary data.</text>
</comment>
<accession>A0A8K0CNF8</accession>
<feature type="coiled-coil region" evidence="1">
    <location>
        <begin position="34"/>
        <end position="110"/>
    </location>
</feature>
<dbReference type="EMBL" id="VTPC01082371">
    <property type="protein sequence ID" value="KAF2887658.1"/>
    <property type="molecule type" value="Genomic_DNA"/>
</dbReference>
<protein>
    <submittedName>
        <fullName evidence="2">Uncharacterized protein</fullName>
    </submittedName>
</protein>
<gene>
    <name evidence="2" type="ORF">ILUMI_18515</name>
</gene>
<proteinExistence type="predicted"/>
<keyword evidence="3" id="KW-1185">Reference proteome</keyword>
<evidence type="ECO:0000313" key="3">
    <source>
        <dbReference type="Proteomes" id="UP000801492"/>
    </source>
</evidence>
<dbReference type="SUPFAM" id="SSF90257">
    <property type="entry name" value="Myosin rod fragments"/>
    <property type="match status" value="1"/>
</dbReference>
<organism evidence="2 3">
    <name type="scientific">Ignelater luminosus</name>
    <name type="common">Cucubano</name>
    <name type="synonym">Pyrophorus luminosus</name>
    <dbReference type="NCBI Taxonomy" id="2038154"/>
    <lineage>
        <taxon>Eukaryota</taxon>
        <taxon>Metazoa</taxon>
        <taxon>Ecdysozoa</taxon>
        <taxon>Arthropoda</taxon>
        <taxon>Hexapoda</taxon>
        <taxon>Insecta</taxon>
        <taxon>Pterygota</taxon>
        <taxon>Neoptera</taxon>
        <taxon>Endopterygota</taxon>
        <taxon>Coleoptera</taxon>
        <taxon>Polyphaga</taxon>
        <taxon>Elateriformia</taxon>
        <taxon>Elateroidea</taxon>
        <taxon>Elateridae</taxon>
        <taxon>Agrypninae</taxon>
        <taxon>Pyrophorini</taxon>
        <taxon>Ignelater</taxon>
    </lineage>
</organism>
<evidence type="ECO:0000313" key="2">
    <source>
        <dbReference type="EMBL" id="KAF2887658.1"/>
    </source>
</evidence>
<sequence length="315" mass="37063">MEDSKVEKVIFEREKIEDKEALPDQTKMLKKLISKIMKEENRELKISMTELKNTVEFCSDKFNDLFKSVQMLTEENARINKKCQELEDKCKKLEKQLNEIEINQENDKQYSRNHNLIIEGIPDMKNEIHIWVLEGTKRLDPKKCMEVTSYWEYLLSLALSSEAFHVSNIHLFNFMGYKTHYDEGAINRNDGVIAFVKDDLCATTEVIAIQEFKFMKIRFEKWDINIDILQFTKETFDYLNLISKYGFTSLINEYTRVQQQSKSCTDHISLKTTIRNLKYTAAVLETAITDHYATILRLNNAEGRTNRLEHGDKRG</sequence>